<gene>
    <name evidence="2" type="ORF">K469DRAFT_721165</name>
</gene>
<feature type="signal peptide" evidence="1">
    <location>
        <begin position="1"/>
        <end position="28"/>
    </location>
</feature>
<keyword evidence="3" id="KW-1185">Reference proteome</keyword>
<accession>A0A6A6DBH2</accession>
<sequence>MFARSAKTLEAGATLNILLVRLAELCFAAEMDSTKPGSTRVDSGRINDVL</sequence>
<keyword evidence="1" id="KW-0732">Signal</keyword>
<proteinExistence type="predicted"/>
<dbReference type="EMBL" id="ML994698">
    <property type="protein sequence ID" value="KAF2176904.1"/>
    <property type="molecule type" value="Genomic_DNA"/>
</dbReference>
<organism evidence="2 3">
    <name type="scientific">Zopfia rhizophila CBS 207.26</name>
    <dbReference type="NCBI Taxonomy" id="1314779"/>
    <lineage>
        <taxon>Eukaryota</taxon>
        <taxon>Fungi</taxon>
        <taxon>Dikarya</taxon>
        <taxon>Ascomycota</taxon>
        <taxon>Pezizomycotina</taxon>
        <taxon>Dothideomycetes</taxon>
        <taxon>Dothideomycetes incertae sedis</taxon>
        <taxon>Zopfiaceae</taxon>
        <taxon>Zopfia</taxon>
    </lineage>
</organism>
<evidence type="ECO:0000256" key="1">
    <source>
        <dbReference type="SAM" id="SignalP"/>
    </source>
</evidence>
<dbReference type="AlphaFoldDB" id="A0A6A6DBH2"/>
<feature type="non-terminal residue" evidence="2">
    <location>
        <position position="50"/>
    </location>
</feature>
<dbReference type="Proteomes" id="UP000800200">
    <property type="component" value="Unassembled WGS sequence"/>
</dbReference>
<feature type="chain" id="PRO_5025613910" evidence="1">
    <location>
        <begin position="29"/>
        <end position="50"/>
    </location>
</feature>
<name>A0A6A6DBH2_9PEZI</name>
<evidence type="ECO:0000313" key="2">
    <source>
        <dbReference type="EMBL" id="KAF2176904.1"/>
    </source>
</evidence>
<evidence type="ECO:0000313" key="3">
    <source>
        <dbReference type="Proteomes" id="UP000800200"/>
    </source>
</evidence>
<reference evidence="2" key="1">
    <citation type="journal article" date="2020" name="Stud. Mycol.">
        <title>101 Dothideomycetes genomes: a test case for predicting lifestyles and emergence of pathogens.</title>
        <authorList>
            <person name="Haridas S."/>
            <person name="Albert R."/>
            <person name="Binder M."/>
            <person name="Bloem J."/>
            <person name="Labutti K."/>
            <person name="Salamov A."/>
            <person name="Andreopoulos B."/>
            <person name="Baker S."/>
            <person name="Barry K."/>
            <person name="Bills G."/>
            <person name="Bluhm B."/>
            <person name="Cannon C."/>
            <person name="Castanera R."/>
            <person name="Culley D."/>
            <person name="Daum C."/>
            <person name="Ezra D."/>
            <person name="Gonzalez J."/>
            <person name="Henrissat B."/>
            <person name="Kuo A."/>
            <person name="Liang C."/>
            <person name="Lipzen A."/>
            <person name="Lutzoni F."/>
            <person name="Magnuson J."/>
            <person name="Mondo S."/>
            <person name="Nolan M."/>
            <person name="Ohm R."/>
            <person name="Pangilinan J."/>
            <person name="Park H.-J."/>
            <person name="Ramirez L."/>
            <person name="Alfaro M."/>
            <person name="Sun H."/>
            <person name="Tritt A."/>
            <person name="Yoshinaga Y."/>
            <person name="Zwiers L.-H."/>
            <person name="Turgeon B."/>
            <person name="Goodwin S."/>
            <person name="Spatafora J."/>
            <person name="Crous P."/>
            <person name="Grigoriev I."/>
        </authorList>
    </citation>
    <scope>NUCLEOTIDE SEQUENCE</scope>
    <source>
        <strain evidence="2">CBS 207.26</strain>
    </source>
</reference>
<protein>
    <submittedName>
        <fullName evidence="2">Uncharacterized protein</fullName>
    </submittedName>
</protein>